<proteinExistence type="predicted"/>
<dbReference type="Proteomes" id="UP000281406">
    <property type="component" value="Unassembled WGS sequence"/>
</dbReference>
<gene>
    <name evidence="1" type="ORF">DPX16_13876</name>
</gene>
<reference evidence="1 2" key="1">
    <citation type="submission" date="2018-10" db="EMBL/GenBank/DDBJ databases">
        <title>Genome assembly for a Yunnan-Guizhou Plateau 3E fish, Anabarilius grahami (Regan), and its evolutionary and genetic applications.</title>
        <authorList>
            <person name="Jiang W."/>
        </authorList>
    </citation>
    <scope>NUCLEOTIDE SEQUENCE [LARGE SCALE GENOMIC DNA]</scope>
    <source>
        <strain evidence="1">AG-KIZ</strain>
        <tissue evidence="1">Muscle</tissue>
    </source>
</reference>
<sequence length="109" mass="11397">MAATSKPSAKMAAMPEPPANNCVMLESSAFMDVMSGFPVFMNIAYEGSKAVPRRTRLVSSLEDALFRAAGAAGNPDNCSKSRVTAMDTMCVWAAYCSSAQESASKSASA</sequence>
<keyword evidence="2" id="KW-1185">Reference proteome</keyword>
<evidence type="ECO:0000313" key="1">
    <source>
        <dbReference type="EMBL" id="ROJ70155.1"/>
    </source>
</evidence>
<dbReference type="EMBL" id="RJVU01059636">
    <property type="protein sequence ID" value="ROJ70155.1"/>
    <property type="molecule type" value="Genomic_DNA"/>
</dbReference>
<protein>
    <submittedName>
        <fullName evidence="1">Uncharacterized protein</fullName>
    </submittedName>
</protein>
<evidence type="ECO:0000313" key="2">
    <source>
        <dbReference type="Proteomes" id="UP000281406"/>
    </source>
</evidence>
<accession>A0A3N0XV93</accession>
<comment type="caution">
    <text evidence="1">The sequence shown here is derived from an EMBL/GenBank/DDBJ whole genome shotgun (WGS) entry which is preliminary data.</text>
</comment>
<name>A0A3N0XV93_ANAGA</name>
<organism evidence="1 2">
    <name type="scientific">Anabarilius grahami</name>
    <name type="common">Kanglang fish</name>
    <name type="synonym">Barilius grahami</name>
    <dbReference type="NCBI Taxonomy" id="495550"/>
    <lineage>
        <taxon>Eukaryota</taxon>
        <taxon>Metazoa</taxon>
        <taxon>Chordata</taxon>
        <taxon>Craniata</taxon>
        <taxon>Vertebrata</taxon>
        <taxon>Euteleostomi</taxon>
        <taxon>Actinopterygii</taxon>
        <taxon>Neopterygii</taxon>
        <taxon>Teleostei</taxon>
        <taxon>Ostariophysi</taxon>
        <taxon>Cypriniformes</taxon>
        <taxon>Xenocyprididae</taxon>
        <taxon>Xenocypridinae</taxon>
        <taxon>Xenocypridinae incertae sedis</taxon>
        <taxon>Anabarilius</taxon>
    </lineage>
</organism>
<dbReference type="AlphaFoldDB" id="A0A3N0XV93"/>